<dbReference type="InterPro" id="IPR011005">
    <property type="entry name" value="Dihydropteroate_synth-like_sf"/>
</dbReference>
<dbReference type="PROSITE" id="PS50972">
    <property type="entry name" value="PTERIN_BINDING"/>
    <property type="match status" value="1"/>
</dbReference>
<evidence type="ECO:0000256" key="1">
    <source>
        <dbReference type="ARBA" id="ARBA00000012"/>
    </source>
</evidence>
<dbReference type="SUPFAM" id="SSF51717">
    <property type="entry name" value="Dihydropteroate synthetase-like"/>
    <property type="match status" value="1"/>
</dbReference>
<dbReference type="PROSITE" id="PS00792">
    <property type="entry name" value="DHPS_1"/>
    <property type="match status" value="1"/>
</dbReference>
<dbReference type="InterPro" id="IPR045031">
    <property type="entry name" value="DHP_synth-like"/>
</dbReference>
<comment type="function">
    <text evidence="12 13">Catalyzes the condensation of para-aminobenzoate (pABA) with 6-hydroxymethyl-7,8-dihydropterin diphosphate (DHPt-PP) to form 7,8-dihydropteroate (H2Pte), the immediate precursor of folate derivatives.</text>
</comment>
<dbReference type="NCBIfam" id="TIGR01496">
    <property type="entry name" value="DHPS"/>
    <property type="match status" value="1"/>
</dbReference>
<evidence type="ECO:0000256" key="12">
    <source>
        <dbReference type="ARBA" id="ARBA00053449"/>
    </source>
</evidence>
<dbReference type="PANTHER" id="PTHR20941:SF1">
    <property type="entry name" value="FOLIC ACID SYNTHESIS PROTEIN FOL1"/>
    <property type="match status" value="1"/>
</dbReference>
<protein>
    <recommendedName>
        <fullName evidence="6 13">Dihydropteroate synthase</fullName>
        <shortName evidence="13">DHPS</shortName>
        <ecNumber evidence="5 13">2.5.1.15</ecNumber>
    </recommendedName>
    <alternativeName>
        <fullName evidence="11 13">Dihydropteroate pyrophosphorylase</fullName>
    </alternativeName>
</protein>
<dbReference type="PANTHER" id="PTHR20941">
    <property type="entry name" value="FOLATE SYNTHESIS PROTEINS"/>
    <property type="match status" value="1"/>
</dbReference>
<gene>
    <name evidence="15" type="ORF">SAMN06264849_108128</name>
</gene>
<evidence type="ECO:0000256" key="2">
    <source>
        <dbReference type="ARBA" id="ARBA00001946"/>
    </source>
</evidence>
<comment type="similarity">
    <text evidence="4 13">Belongs to the DHPS family.</text>
</comment>
<comment type="cofactor">
    <cofactor evidence="2 13">
        <name>Mg(2+)</name>
        <dbReference type="ChEBI" id="CHEBI:18420"/>
    </cofactor>
</comment>
<comment type="pathway">
    <text evidence="3 13">Cofactor biosynthesis; tetrahydrofolate biosynthesis; 7,8-dihydrofolate from 2-amino-4-hydroxy-6-hydroxymethyl-7,8-dihydropteridine diphosphate and 4-aminobenzoate: step 1/2.</text>
</comment>
<dbReference type="Proteomes" id="UP000315636">
    <property type="component" value="Unassembled WGS sequence"/>
</dbReference>
<dbReference type="UniPathway" id="UPA00077">
    <property type="reaction ID" value="UER00156"/>
</dbReference>
<dbReference type="InterPro" id="IPR006390">
    <property type="entry name" value="DHP_synth_dom"/>
</dbReference>
<dbReference type="GO" id="GO:0005829">
    <property type="term" value="C:cytosol"/>
    <property type="evidence" value="ECO:0007669"/>
    <property type="project" value="TreeGrafter"/>
</dbReference>
<dbReference type="Pfam" id="PF00809">
    <property type="entry name" value="Pterin_bind"/>
    <property type="match status" value="1"/>
</dbReference>
<dbReference type="FunFam" id="3.20.20.20:FF:000006">
    <property type="entry name" value="Dihydropteroate synthase"/>
    <property type="match status" value="1"/>
</dbReference>
<keyword evidence="10 13" id="KW-0289">Folate biosynthesis</keyword>
<dbReference type="CDD" id="cd00739">
    <property type="entry name" value="DHPS"/>
    <property type="match status" value="1"/>
</dbReference>
<evidence type="ECO:0000256" key="8">
    <source>
        <dbReference type="ARBA" id="ARBA00022723"/>
    </source>
</evidence>
<dbReference type="OrthoDB" id="9811744at2"/>
<dbReference type="PROSITE" id="PS00793">
    <property type="entry name" value="DHPS_2"/>
    <property type="match status" value="1"/>
</dbReference>
<evidence type="ECO:0000313" key="15">
    <source>
        <dbReference type="EMBL" id="SMO80623.1"/>
    </source>
</evidence>
<evidence type="ECO:0000256" key="10">
    <source>
        <dbReference type="ARBA" id="ARBA00022909"/>
    </source>
</evidence>
<evidence type="ECO:0000256" key="13">
    <source>
        <dbReference type="RuleBase" id="RU361205"/>
    </source>
</evidence>
<dbReference type="GO" id="GO:0004156">
    <property type="term" value="F:dihydropteroate synthase activity"/>
    <property type="evidence" value="ECO:0007669"/>
    <property type="project" value="UniProtKB-EC"/>
</dbReference>
<dbReference type="EC" id="2.5.1.15" evidence="5 13"/>
<dbReference type="GO" id="GO:0046656">
    <property type="term" value="P:folic acid biosynthetic process"/>
    <property type="evidence" value="ECO:0007669"/>
    <property type="project" value="UniProtKB-KW"/>
</dbReference>
<dbReference type="InterPro" id="IPR000489">
    <property type="entry name" value="Pterin-binding_dom"/>
</dbReference>
<sequence length="285" mass="31303">MAQATMQSRMQPIQAGPYTLPVHRRTVVMGILNVTPDSFSDGGRFNQKERAIQHAQQMVADGADLIDVGGESTRPGHQPVSLEEELERVIPVIQALSQAVDVPISVDTYKAEVARQAVEAGAHIVNDVWGLKKDPEMARTVAELDVPVILMHNREEARYTSLMEELCHDLMESVHLARTAGVKKERIILDPGIGFAKSYEENLTVMQNLEQITDLGFPVLLGTSRKSMIGHTLNLPVEERVEGTGATVTLGISKGCQFVRVHDVKEMVRVCRMTDAMVQATGGVE</sequence>
<evidence type="ECO:0000256" key="7">
    <source>
        <dbReference type="ARBA" id="ARBA00022679"/>
    </source>
</evidence>
<evidence type="ECO:0000256" key="5">
    <source>
        <dbReference type="ARBA" id="ARBA00012458"/>
    </source>
</evidence>
<dbReference type="AlphaFoldDB" id="A0A521E9N3"/>
<dbReference type="Gene3D" id="3.20.20.20">
    <property type="entry name" value="Dihydropteroate synthase-like"/>
    <property type="match status" value="1"/>
</dbReference>
<evidence type="ECO:0000256" key="9">
    <source>
        <dbReference type="ARBA" id="ARBA00022842"/>
    </source>
</evidence>
<keyword evidence="8 13" id="KW-0479">Metal-binding</keyword>
<dbReference type="RefSeq" id="WP_142506088.1">
    <property type="nucleotide sequence ID" value="NZ_FXTI01000008.1"/>
</dbReference>
<feature type="domain" description="Pterin-binding" evidence="14">
    <location>
        <begin position="26"/>
        <end position="272"/>
    </location>
</feature>
<evidence type="ECO:0000256" key="4">
    <source>
        <dbReference type="ARBA" id="ARBA00009503"/>
    </source>
</evidence>
<keyword evidence="9 13" id="KW-0460">Magnesium</keyword>
<name>A0A521E9N3_9BACL</name>
<evidence type="ECO:0000256" key="6">
    <source>
        <dbReference type="ARBA" id="ARBA00016919"/>
    </source>
</evidence>
<dbReference type="EMBL" id="FXTI01000008">
    <property type="protein sequence ID" value="SMO80623.1"/>
    <property type="molecule type" value="Genomic_DNA"/>
</dbReference>
<accession>A0A521E9N3</accession>
<dbReference type="GO" id="GO:0046654">
    <property type="term" value="P:tetrahydrofolate biosynthetic process"/>
    <property type="evidence" value="ECO:0007669"/>
    <property type="project" value="UniProtKB-UniPathway"/>
</dbReference>
<evidence type="ECO:0000313" key="16">
    <source>
        <dbReference type="Proteomes" id="UP000315636"/>
    </source>
</evidence>
<proteinExistence type="inferred from homology"/>
<organism evidence="15 16">
    <name type="scientific">Melghirimyces algeriensis</name>
    <dbReference type="NCBI Taxonomy" id="910412"/>
    <lineage>
        <taxon>Bacteria</taxon>
        <taxon>Bacillati</taxon>
        <taxon>Bacillota</taxon>
        <taxon>Bacilli</taxon>
        <taxon>Bacillales</taxon>
        <taxon>Thermoactinomycetaceae</taxon>
        <taxon>Melghirimyces</taxon>
    </lineage>
</organism>
<keyword evidence="16" id="KW-1185">Reference proteome</keyword>
<keyword evidence="7 13" id="KW-0808">Transferase</keyword>
<comment type="catalytic activity">
    <reaction evidence="1">
        <text>(7,8-dihydropterin-6-yl)methyl diphosphate + 4-aminobenzoate = 7,8-dihydropteroate + diphosphate</text>
        <dbReference type="Rhea" id="RHEA:19949"/>
        <dbReference type="ChEBI" id="CHEBI:17836"/>
        <dbReference type="ChEBI" id="CHEBI:17839"/>
        <dbReference type="ChEBI" id="CHEBI:33019"/>
        <dbReference type="ChEBI" id="CHEBI:72950"/>
        <dbReference type="EC" id="2.5.1.15"/>
    </reaction>
</comment>
<evidence type="ECO:0000256" key="11">
    <source>
        <dbReference type="ARBA" id="ARBA00030193"/>
    </source>
</evidence>
<evidence type="ECO:0000256" key="3">
    <source>
        <dbReference type="ARBA" id="ARBA00004763"/>
    </source>
</evidence>
<reference evidence="15 16" key="1">
    <citation type="submission" date="2017-05" db="EMBL/GenBank/DDBJ databases">
        <authorList>
            <person name="Varghese N."/>
            <person name="Submissions S."/>
        </authorList>
    </citation>
    <scope>NUCLEOTIDE SEQUENCE [LARGE SCALE GENOMIC DNA]</scope>
    <source>
        <strain evidence="15 16">DSM 45474</strain>
    </source>
</reference>
<evidence type="ECO:0000259" key="14">
    <source>
        <dbReference type="PROSITE" id="PS50972"/>
    </source>
</evidence>
<dbReference type="GO" id="GO:0046872">
    <property type="term" value="F:metal ion binding"/>
    <property type="evidence" value="ECO:0007669"/>
    <property type="project" value="UniProtKB-KW"/>
</dbReference>